<keyword evidence="2" id="KW-0812">Transmembrane</keyword>
<sequence length="438" mass="47345">MFDRDRSARRSAEPVLEPTYESPDGGFCVRELRRRTIRAAALGITLGAVVSPVTSAVAGTKATPPAQTAASPKWQVFDVPVQGSVSLLSVTATGRDDAWAGGLLVNPRRPPSSPQTPGFRRLAEDPSDDTCNFAKGMFTSVMLHWDGRSWQPTPVPQVARINFLSASSPKDAWASSDCGLLHWDGQKWTSIPYAPVPVQQVSTGAIKAVSAKEAWLAGSTYDNTTQAMGGFVQRWDGRRWRNVPLPDLGDDFSLDGIDARGPRDVWAVGTDYTGNDAHPERLLLLHWNGRTWKRLPEPATAESTQRLTRVRMVTGNDVWVSGWSKTTPGGEAIRHPLLLHWNGRKWAGAKVPDERGELMDVAVSGGQALAVGDTVTPSEPDYTMYALRQAAHGWRTESVPVAGRASLTGLAPIPGGGMWSVGATGDDPDMGPVIARWN</sequence>
<comment type="caution">
    <text evidence="3">The sequence shown here is derived from an EMBL/GenBank/DDBJ whole genome shotgun (WGS) entry which is preliminary data.</text>
</comment>
<keyword evidence="4" id="KW-1185">Reference proteome</keyword>
<dbReference type="RefSeq" id="WP_378204937.1">
    <property type="nucleotide sequence ID" value="NZ_JBHLZP010000157.1"/>
</dbReference>
<proteinExistence type="predicted"/>
<reference evidence="3 4" key="1">
    <citation type="submission" date="2024-09" db="EMBL/GenBank/DDBJ databases">
        <authorList>
            <person name="Sun Q."/>
            <person name="Mori K."/>
        </authorList>
    </citation>
    <scope>NUCLEOTIDE SEQUENCE [LARGE SCALE GENOMIC DNA]</scope>
    <source>
        <strain evidence="3 4">TBRC 0563</strain>
    </source>
</reference>
<feature type="transmembrane region" description="Helical" evidence="2">
    <location>
        <begin position="39"/>
        <end position="58"/>
    </location>
</feature>
<evidence type="ECO:0000256" key="2">
    <source>
        <dbReference type="SAM" id="Phobius"/>
    </source>
</evidence>
<organism evidence="3 4">
    <name type="scientific">Actinoallomurus acaciae</name>
    <dbReference type="NCBI Taxonomy" id="502577"/>
    <lineage>
        <taxon>Bacteria</taxon>
        <taxon>Bacillati</taxon>
        <taxon>Actinomycetota</taxon>
        <taxon>Actinomycetes</taxon>
        <taxon>Streptosporangiales</taxon>
        <taxon>Thermomonosporaceae</taxon>
        <taxon>Actinoallomurus</taxon>
    </lineage>
</organism>
<keyword evidence="2" id="KW-0472">Membrane</keyword>
<name>A0ABV5YI60_9ACTN</name>
<gene>
    <name evidence="3" type="ORF">ACFFNX_21390</name>
</gene>
<dbReference type="EMBL" id="JBHLZP010000157">
    <property type="protein sequence ID" value="MFB9834745.1"/>
    <property type="molecule type" value="Genomic_DNA"/>
</dbReference>
<evidence type="ECO:0000256" key="1">
    <source>
        <dbReference type="SAM" id="MobiDB-lite"/>
    </source>
</evidence>
<protein>
    <recommendedName>
        <fullName evidence="5">Secreted protein</fullName>
    </recommendedName>
</protein>
<evidence type="ECO:0008006" key="5">
    <source>
        <dbReference type="Google" id="ProtNLM"/>
    </source>
</evidence>
<keyword evidence="2" id="KW-1133">Transmembrane helix</keyword>
<evidence type="ECO:0000313" key="3">
    <source>
        <dbReference type="EMBL" id="MFB9834745.1"/>
    </source>
</evidence>
<evidence type="ECO:0000313" key="4">
    <source>
        <dbReference type="Proteomes" id="UP001589627"/>
    </source>
</evidence>
<feature type="region of interest" description="Disordered" evidence="1">
    <location>
        <begin position="1"/>
        <end position="22"/>
    </location>
</feature>
<dbReference type="Proteomes" id="UP001589627">
    <property type="component" value="Unassembled WGS sequence"/>
</dbReference>
<accession>A0ABV5YI60</accession>
<feature type="compositionally biased region" description="Basic and acidic residues" evidence="1">
    <location>
        <begin position="1"/>
        <end position="12"/>
    </location>
</feature>
<feature type="region of interest" description="Disordered" evidence="1">
    <location>
        <begin position="106"/>
        <end position="126"/>
    </location>
</feature>